<dbReference type="Pfam" id="PF12974">
    <property type="entry name" value="Phosphonate-bd"/>
    <property type="match status" value="1"/>
</dbReference>
<protein>
    <recommendedName>
        <fullName evidence="3">Phosphate/phosphite/phosphonate ABC transporter substrate-binding protein</fullName>
    </recommendedName>
</protein>
<organism evidence="2">
    <name type="scientific">hot springs metagenome</name>
    <dbReference type="NCBI Taxonomy" id="433727"/>
    <lineage>
        <taxon>unclassified sequences</taxon>
        <taxon>metagenomes</taxon>
        <taxon>ecological metagenomes</taxon>
    </lineage>
</organism>
<gene>
    <name evidence="2" type="ORF">A45J_1767</name>
</gene>
<dbReference type="SUPFAM" id="SSF53850">
    <property type="entry name" value="Periplasmic binding protein-like II"/>
    <property type="match status" value="1"/>
</dbReference>
<evidence type="ECO:0000313" key="2">
    <source>
        <dbReference type="EMBL" id="GER94009.1"/>
    </source>
</evidence>
<accession>A0A5J4L791</accession>
<dbReference type="EMBL" id="BLAB01000001">
    <property type="protein sequence ID" value="GER94009.1"/>
    <property type="molecule type" value="Genomic_DNA"/>
</dbReference>
<dbReference type="InterPro" id="IPR005770">
    <property type="entry name" value="PhnD"/>
</dbReference>
<dbReference type="NCBIfam" id="TIGR01098">
    <property type="entry name" value="3A0109s03R"/>
    <property type="match status" value="1"/>
</dbReference>
<dbReference type="Gene3D" id="3.40.190.10">
    <property type="entry name" value="Periplasmic binding protein-like II"/>
    <property type="match status" value="2"/>
</dbReference>
<dbReference type="PANTHER" id="PTHR35841">
    <property type="entry name" value="PHOSPHONATES-BINDING PERIPLASMIC PROTEIN"/>
    <property type="match status" value="1"/>
</dbReference>
<dbReference type="GO" id="GO:0055085">
    <property type="term" value="P:transmembrane transport"/>
    <property type="evidence" value="ECO:0007669"/>
    <property type="project" value="InterPro"/>
</dbReference>
<dbReference type="PANTHER" id="PTHR35841:SF1">
    <property type="entry name" value="PHOSPHONATES-BINDING PERIPLASMIC PROTEIN"/>
    <property type="match status" value="1"/>
</dbReference>
<comment type="caution">
    <text evidence="2">The sequence shown here is derived from an EMBL/GenBank/DDBJ whole genome shotgun (WGS) entry which is preliminary data.</text>
</comment>
<evidence type="ECO:0008006" key="3">
    <source>
        <dbReference type="Google" id="ProtNLM"/>
    </source>
</evidence>
<proteinExistence type="predicted"/>
<evidence type="ECO:0000256" key="1">
    <source>
        <dbReference type="ARBA" id="ARBA00022729"/>
    </source>
</evidence>
<dbReference type="AlphaFoldDB" id="A0A5J4L791"/>
<dbReference type="GO" id="GO:0043190">
    <property type="term" value="C:ATP-binding cassette (ABC) transporter complex"/>
    <property type="evidence" value="ECO:0007669"/>
    <property type="project" value="InterPro"/>
</dbReference>
<name>A0A5J4L791_9ZZZZ</name>
<keyword evidence="1" id="KW-0732">Signal</keyword>
<sequence>MVKKVFIIIVFLALILSVAPYGYAAENKVYIGILPYHAPDKIWHFCTPFIDYLNKATDISWELKLYHNYDAIVDGLCNGEIAIAYLGPNPLGLASEKCKAKPLLVIIGEDGKPFYRSIIFSNNHKINSLKELKGKPFAFGDRDSTSSYIIPRKMLEDAGITIEMIKPIFMESHEKIINAVAKNEAVAGATKVSVFEKFKKLKFKTLKISNPIPHHSFCTTSNTDPDIEKKFINALLRLKSLHNRSHRNIVKNWDPELQYGFILPPKDYFQNILKLNELLRKYND</sequence>
<reference evidence="2" key="1">
    <citation type="submission" date="2019-10" db="EMBL/GenBank/DDBJ databases">
        <title>Metagenomic sequencing of thiosulfate-disproportionating enrichment culture.</title>
        <authorList>
            <person name="Umezawa K."/>
            <person name="Kojima H."/>
            <person name="Fukui M."/>
        </authorList>
    </citation>
    <scope>NUCLEOTIDE SEQUENCE</scope>
    <source>
        <strain evidence="2">45J</strain>
    </source>
</reference>